<proteinExistence type="predicted"/>
<accession>A0A2S7WT84</accession>
<sequence>MKKTFFYIFSGFLSINLLAQKQKSLDSIYSSYFENTREIPYLHLNKTSFLSGEEIWFKAYILEQNSNKLHPTSSNLFVSVFEESGKMKSQHLIRVKKGVGNGNILIDSTFNKGTYYIKASTNWMKNFNEDQSFTQNINISNILIDKKSKTLNEENFFEFKLFPEGGHLLANSINKVGILVKNSKNIGIKIIKGTITDQNNNFISNFSTNSLGLGQVSFLFKKNTSYTFIAKLANGTVLSKNTLQPRSIGIILTTKKDNNFLNLNIVTNKKSLQLLKKEKYTILWHNTKKYKKFSFNLYDTINIIAFNKSKLFDGINIFTLFNQKNIPIVEKLYFNEGEKLFTELNISKSSVINDSLSITIVNNTNQNVNFSSSVLPSQTKSYNPKHNIKSIFLLKPYIKGYIQNPKYYFNKFNKNRKEDLELLLLTQGWSKYSWKDIFHNPPKTIYDFENGIDIGIKLNRKLGKYWSVLLYSKENNLLSTLKGNKDLYNLKNTFVKKNTFVNFSLRYNSNSYEIKPILNFSKNNLVDNFNLHKKEPLRKIELSVKNFKPLPKVVEELDEITLKTNLKEKIEKPFGAETMYTKVRLENIIFGAGETVVDLLNSKGFKISTTHNIALGKGSMKSLTHAIAEKMYSTNDIVKNNNSKDKYISDNGSNINRNFGQQSSRNLLITLNNNVISETLWNLESIYLDMVKELYISSFYGIHIYTYSSKEMIKKNYSSSQIKISNGFETPKEYYIPKYTSLLDDNFKTFGAVYWTPNNNIKPKSEMKLTIPANLQKNFRVFIEGISESGKLLSKQELIIVD</sequence>
<protein>
    <recommendedName>
        <fullName evidence="3">Macroglobulin domain-containing protein</fullName>
    </recommendedName>
</protein>
<evidence type="ECO:0000313" key="1">
    <source>
        <dbReference type="EMBL" id="PQJ80521.1"/>
    </source>
</evidence>
<keyword evidence="2" id="KW-1185">Reference proteome</keyword>
<gene>
    <name evidence="1" type="ORF">BTO18_15660</name>
</gene>
<dbReference type="AlphaFoldDB" id="A0A2S7WT84"/>
<dbReference type="Proteomes" id="UP000238882">
    <property type="component" value="Unassembled WGS sequence"/>
</dbReference>
<comment type="caution">
    <text evidence="1">The sequence shown here is derived from an EMBL/GenBank/DDBJ whole genome shotgun (WGS) entry which is preliminary data.</text>
</comment>
<organism evidence="1 2">
    <name type="scientific">Polaribacter porphyrae</name>
    <dbReference type="NCBI Taxonomy" id="1137780"/>
    <lineage>
        <taxon>Bacteria</taxon>
        <taxon>Pseudomonadati</taxon>
        <taxon>Bacteroidota</taxon>
        <taxon>Flavobacteriia</taxon>
        <taxon>Flavobacteriales</taxon>
        <taxon>Flavobacteriaceae</taxon>
    </lineage>
</organism>
<reference evidence="1 2" key="1">
    <citation type="submission" date="2016-12" db="EMBL/GenBank/DDBJ databases">
        <title>Trade-off between light-utilization and light-protection in marine flavobacteria.</title>
        <authorList>
            <person name="Kumagai Y."/>
            <person name="Yoshizawa S."/>
            <person name="Kogure K."/>
            <person name="Iwasaki W."/>
        </authorList>
    </citation>
    <scope>NUCLEOTIDE SEQUENCE [LARGE SCALE GENOMIC DNA]</scope>
    <source>
        <strain evidence="1 2">NBRC 108759</strain>
    </source>
</reference>
<dbReference type="RefSeq" id="WP_105017123.1">
    <property type="nucleotide sequence ID" value="NZ_MSCN01000001.1"/>
</dbReference>
<evidence type="ECO:0008006" key="3">
    <source>
        <dbReference type="Google" id="ProtNLM"/>
    </source>
</evidence>
<dbReference type="Gene3D" id="2.60.40.1930">
    <property type="match status" value="1"/>
</dbReference>
<name>A0A2S7WT84_9FLAO</name>
<dbReference type="OrthoDB" id="679547at2"/>
<dbReference type="EMBL" id="MSCN01000001">
    <property type="protein sequence ID" value="PQJ80521.1"/>
    <property type="molecule type" value="Genomic_DNA"/>
</dbReference>
<evidence type="ECO:0000313" key="2">
    <source>
        <dbReference type="Proteomes" id="UP000238882"/>
    </source>
</evidence>